<dbReference type="PANTHER" id="PTHR21197">
    <property type="entry name" value="UDP-GALACTOPYRANOSE MUTASE"/>
    <property type="match status" value="1"/>
</dbReference>
<keyword evidence="3" id="KW-1185">Reference proteome</keyword>
<dbReference type="Pfam" id="PF03275">
    <property type="entry name" value="GLF"/>
    <property type="match status" value="1"/>
</dbReference>
<evidence type="ECO:0000259" key="1">
    <source>
        <dbReference type="Pfam" id="PF03275"/>
    </source>
</evidence>
<dbReference type="STRING" id="1679444.PYTT_1080"/>
<dbReference type="Proteomes" id="UP000176204">
    <property type="component" value="Chromosome I"/>
</dbReference>
<dbReference type="EMBL" id="LT629973">
    <property type="protein sequence ID" value="SEH83277.1"/>
    <property type="molecule type" value="Genomic_DNA"/>
</dbReference>
<dbReference type="PATRIC" id="fig|1679444.3.peg.2344"/>
<dbReference type="PANTHER" id="PTHR21197:SF0">
    <property type="entry name" value="UDP-GALACTOPYRANOSE MUTASE"/>
    <property type="match status" value="1"/>
</dbReference>
<gene>
    <name evidence="2" type="ORF">PYTT_1080</name>
</gene>
<accession>A0A1C7PD46</accession>
<name>A0A1C7PD46_9BACT</name>
<feature type="domain" description="UDP-galactopyranose mutase C-terminal" evidence="1">
    <location>
        <begin position="149"/>
        <end position="347"/>
    </location>
</feature>
<dbReference type="SUPFAM" id="SSF51971">
    <property type="entry name" value="Nucleotide-binding domain"/>
    <property type="match status" value="1"/>
</dbReference>
<sequence length="384" mass="44667">MKKVLIVGAGLAGSVLARSLAEKGIASRVIDQRDHVAGMCHSSRDEETGVMVHRFGPHIFHTSNERVWEFVNRFDTFCPWVNRVKATNSRGVFSMPINLHTINQLFGKQMNPAEALAYIQTLQDATITDPQNAEEQLLRFVGRDIYETFFKGYTTKQWGVSPRELSANIVKRIPIRFNYDDNYYFSKYQGFPMAGYTELVRRFLDHDLIDLQTGTAYDKAMDAEHEHTFYSGPLDEYFGYSEGDLSYRTVDFTYTRGEGDLQGNGCMNYTDGDVPYTRAHEHKYFSPWETHEKSILLHEYSREARRQDNRFYPKRMPADMLILDRYMPLVEQTERTSFIGRLGCYRYLDMHDVIRISLEYADHWADWKQGKEPVLNKMAVSPLN</sequence>
<protein>
    <submittedName>
        <fullName evidence="2">Udp-galactopyranose mutase</fullName>
    </submittedName>
</protein>
<organism evidence="2 3">
    <name type="scientific">Akkermansia glycaniphila</name>
    <dbReference type="NCBI Taxonomy" id="1679444"/>
    <lineage>
        <taxon>Bacteria</taxon>
        <taxon>Pseudomonadati</taxon>
        <taxon>Verrucomicrobiota</taxon>
        <taxon>Verrucomicrobiia</taxon>
        <taxon>Verrucomicrobiales</taxon>
        <taxon>Akkermansiaceae</taxon>
        <taxon>Akkermansia</taxon>
    </lineage>
</organism>
<dbReference type="AlphaFoldDB" id="A0A1C7PD46"/>
<reference evidence="3" key="1">
    <citation type="submission" date="2016-09" db="EMBL/GenBank/DDBJ databases">
        <authorList>
            <person name="Koehorst J."/>
        </authorList>
    </citation>
    <scope>NUCLEOTIDE SEQUENCE [LARGE SCALE GENOMIC DNA]</scope>
</reference>
<dbReference type="Pfam" id="PF13450">
    <property type="entry name" value="NAD_binding_8"/>
    <property type="match status" value="1"/>
</dbReference>
<dbReference type="SUPFAM" id="SSF54373">
    <property type="entry name" value="FAD-linked reductases, C-terminal domain"/>
    <property type="match status" value="1"/>
</dbReference>
<proteinExistence type="predicted"/>
<dbReference type="Gene3D" id="3.40.50.720">
    <property type="entry name" value="NAD(P)-binding Rossmann-like Domain"/>
    <property type="match status" value="3"/>
</dbReference>
<evidence type="ECO:0000313" key="3">
    <source>
        <dbReference type="Proteomes" id="UP000176204"/>
    </source>
</evidence>
<dbReference type="GO" id="GO:0050660">
    <property type="term" value="F:flavin adenine dinucleotide binding"/>
    <property type="evidence" value="ECO:0007669"/>
    <property type="project" value="TreeGrafter"/>
</dbReference>
<dbReference type="KEGG" id="agl:PYTT_1080"/>
<dbReference type="OrthoDB" id="9769600at2"/>
<dbReference type="InterPro" id="IPR015899">
    <property type="entry name" value="UDP-GalPyranose_mutase_C"/>
</dbReference>
<dbReference type="GO" id="GO:0005829">
    <property type="term" value="C:cytosol"/>
    <property type="evidence" value="ECO:0007669"/>
    <property type="project" value="TreeGrafter"/>
</dbReference>
<dbReference type="GO" id="GO:0008767">
    <property type="term" value="F:UDP-galactopyranose mutase activity"/>
    <property type="evidence" value="ECO:0007669"/>
    <property type="project" value="InterPro"/>
</dbReference>
<dbReference type="RefSeq" id="WP_067774008.1">
    <property type="nucleotide sequence ID" value="NZ_LIGX01000017.1"/>
</dbReference>
<evidence type="ECO:0000313" key="2">
    <source>
        <dbReference type="EMBL" id="SEH83277.1"/>
    </source>
</evidence>